<dbReference type="SUPFAM" id="SSF103473">
    <property type="entry name" value="MFS general substrate transporter"/>
    <property type="match status" value="1"/>
</dbReference>
<feature type="transmembrane region" description="Helical" evidence="6">
    <location>
        <begin position="37"/>
        <end position="62"/>
    </location>
</feature>
<keyword evidence="9" id="KW-1185">Reference proteome</keyword>
<dbReference type="InterPro" id="IPR020846">
    <property type="entry name" value="MFS_dom"/>
</dbReference>
<dbReference type="InParanoid" id="C5KMS6"/>
<evidence type="ECO:0000256" key="5">
    <source>
        <dbReference type="ARBA" id="ARBA00023136"/>
    </source>
</evidence>
<dbReference type="Pfam" id="PF07690">
    <property type="entry name" value="MFS_1"/>
    <property type="match status" value="2"/>
</dbReference>
<feature type="transmembrane region" description="Helical" evidence="6">
    <location>
        <begin position="161"/>
        <end position="185"/>
    </location>
</feature>
<dbReference type="RefSeq" id="XP_002782439.1">
    <property type="nucleotide sequence ID" value="XM_002782393.1"/>
</dbReference>
<dbReference type="InterPro" id="IPR036259">
    <property type="entry name" value="MFS_trans_sf"/>
</dbReference>
<feature type="transmembrane region" description="Helical" evidence="6">
    <location>
        <begin position="130"/>
        <end position="149"/>
    </location>
</feature>
<feature type="transmembrane region" description="Helical" evidence="6">
    <location>
        <begin position="375"/>
        <end position="395"/>
    </location>
</feature>
<evidence type="ECO:0000259" key="7">
    <source>
        <dbReference type="PROSITE" id="PS50850"/>
    </source>
</evidence>
<keyword evidence="4 6" id="KW-1133">Transmembrane helix</keyword>
<accession>C5KMS6</accession>
<dbReference type="Gene3D" id="1.20.1250.20">
    <property type="entry name" value="MFS general substrate transporter like domains"/>
    <property type="match status" value="1"/>
</dbReference>
<dbReference type="GeneID" id="9060271"/>
<protein>
    <submittedName>
        <fullName evidence="8">Multidrug resistance protein D, putative</fullName>
    </submittedName>
</protein>
<dbReference type="AlphaFoldDB" id="C5KMS6"/>
<dbReference type="PROSITE" id="PS50850">
    <property type="entry name" value="MFS"/>
    <property type="match status" value="1"/>
</dbReference>
<gene>
    <name evidence="8" type="ORF">Pmar_PMAR029300</name>
</gene>
<feature type="transmembrane region" description="Helical" evidence="6">
    <location>
        <begin position="407"/>
        <end position="430"/>
    </location>
</feature>
<keyword evidence="2" id="KW-0813">Transport</keyword>
<proteinExistence type="predicted"/>
<comment type="subcellular location">
    <subcellularLocation>
        <location evidence="1">Membrane</location>
        <topology evidence="1">Multi-pass membrane protein</topology>
    </subcellularLocation>
</comment>
<dbReference type="GO" id="GO:0022857">
    <property type="term" value="F:transmembrane transporter activity"/>
    <property type="evidence" value="ECO:0007669"/>
    <property type="project" value="InterPro"/>
</dbReference>
<evidence type="ECO:0000256" key="3">
    <source>
        <dbReference type="ARBA" id="ARBA00022692"/>
    </source>
</evidence>
<dbReference type="PROSITE" id="PS00216">
    <property type="entry name" value="SUGAR_TRANSPORT_1"/>
    <property type="match status" value="1"/>
</dbReference>
<reference evidence="8 9" key="1">
    <citation type="submission" date="2008-07" db="EMBL/GenBank/DDBJ databases">
        <authorList>
            <person name="El-Sayed N."/>
            <person name="Caler E."/>
            <person name="Inman J."/>
            <person name="Amedeo P."/>
            <person name="Hass B."/>
            <person name="Wortman J."/>
        </authorList>
    </citation>
    <scope>NUCLEOTIDE SEQUENCE [LARGE SCALE GENOMIC DNA]</scope>
    <source>
        <strain evidence="9">ATCC 50983 / TXsc</strain>
    </source>
</reference>
<feature type="transmembrane region" description="Helical" evidence="6">
    <location>
        <begin position="290"/>
        <end position="310"/>
    </location>
</feature>
<dbReference type="Proteomes" id="UP000007800">
    <property type="component" value="Unassembled WGS sequence"/>
</dbReference>
<keyword evidence="5 6" id="KW-0472">Membrane</keyword>
<keyword evidence="3 6" id="KW-0812">Transmembrane</keyword>
<name>C5KMS6_PERM5</name>
<dbReference type="EMBL" id="GG674496">
    <property type="protein sequence ID" value="EER14234.1"/>
    <property type="molecule type" value="Genomic_DNA"/>
</dbReference>
<dbReference type="GO" id="GO:0016020">
    <property type="term" value="C:membrane"/>
    <property type="evidence" value="ECO:0007669"/>
    <property type="project" value="UniProtKB-SubCell"/>
</dbReference>
<dbReference type="PANTHER" id="PTHR23504">
    <property type="entry name" value="MAJOR FACILITATOR SUPERFAMILY DOMAIN-CONTAINING PROTEIN 10"/>
    <property type="match status" value="1"/>
</dbReference>
<evidence type="ECO:0000313" key="9">
    <source>
        <dbReference type="Proteomes" id="UP000007800"/>
    </source>
</evidence>
<feature type="domain" description="Major facilitator superfamily (MFS) profile" evidence="7">
    <location>
        <begin position="36"/>
        <end position="429"/>
    </location>
</feature>
<dbReference type="PRINTS" id="PR01035">
    <property type="entry name" value="TCRTETA"/>
</dbReference>
<dbReference type="OrthoDB" id="435167at2759"/>
<organism evidence="9">
    <name type="scientific">Perkinsus marinus (strain ATCC 50983 / TXsc)</name>
    <dbReference type="NCBI Taxonomy" id="423536"/>
    <lineage>
        <taxon>Eukaryota</taxon>
        <taxon>Sar</taxon>
        <taxon>Alveolata</taxon>
        <taxon>Perkinsozoa</taxon>
        <taxon>Perkinsea</taxon>
        <taxon>Perkinsida</taxon>
        <taxon>Perkinsidae</taxon>
        <taxon>Perkinsus</taxon>
    </lineage>
</organism>
<feature type="transmembrane region" description="Helical" evidence="6">
    <location>
        <begin position="105"/>
        <end position="124"/>
    </location>
</feature>
<feature type="transmembrane region" description="Helical" evidence="6">
    <location>
        <begin position="74"/>
        <end position="93"/>
    </location>
</feature>
<evidence type="ECO:0000256" key="6">
    <source>
        <dbReference type="SAM" id="Phobius"/>
    </source>
</evidence>
<evidence type="ECO:0000313" key="8">
    <source>
        <dbReference type="EMBL" id="EER14234.1"/>
    </source>
</evidence>
<feature type="transmembrane region" description="Helical" evidence="6">
    <location>
        <begin position="191"/>
        <end position="211"/>
    </location>
</feature>
<dbReference type="InterPro" id="IPR001958">
    <property type="entry name" value="Tet-R_TetA/multi-R_MdtG-like"/>
</dbReference>
<dbReference type="PANTHER" id="PTHR23504:SF115">
    <property type="entry name" value="MULTIDRUG RESISTANCE PROTEIN 2"/>
    <property type="match status" value="1"/>
</dbReference>
<evidence type="ECO:0000256" key="2">
    <source>
        <dbReference type="ARBA" id="ARBA00022448"/>
    </source>
</evidence>
<evidence type="ECO:0000256" key="1">
    <source>
        <dbReference type="ARBA" id="ARBA00004141"/>
    </source>
</evidence>
<sequence>MGYVHKGPKSLDDYIKMNRFSRLIYQLRYDPRRVLDLTLLLVSLFVEWCGTALVAPLTPWLVKDLDPDMDEGSAASIFMASFSIGTLIASLITGPLSDRYGRRPVFILAMFLYTISYFLVANAWSIASFAGFRAIGGVSAGTRPVLYAFITDSSRVEDMRFYGSCISICNTVGGALGPTIGGWLASVGMSFPFYFMGDIAAILFLLQLFFLRETKPWEDKPQWLKLEYYECWKHHQGEEEEAKMMSPMDQAKDMGLGPWSKKNKWFIPTLVCLCLAAFAGQYNLSEQENGEAMGIQAVVVIICTILYIYVSDMIKPGWVAAFGFCLVVLAIIVPFIYSLWGTIIIGMCVYVGITFFFAGMAYCSALISPPRSRGLVNSISMGMTNVGGVLGPLVGGQLYDVNVADPYYVICGLGVLGIASSLVVNGGCIYTEKLVSLPHLSNTLPTEATS</sequence>
<dbReference type="InterPro" id="IPR011701">
    <property type="entry name" value="MFS"/>
</dbReference>
<feature type="transmembrane region" description="Helical" evidence="6">
    <location>
        <begin position="317"/>
        <end position="337"/>
    </location>
</feature>
<dbReference type="InterPro" id="IPR005829">
    <property type="entry name" value="Sugar_transporter_CS"/>
</dbReference>
<feature type="transmembrane region" description="Helical" evidence="6">
    <location>
        <begin position="343"/>
        <end position="363"/>
    </location>
</feature>
<feature type="transmembrane region" description="Helical" evidence="6">
    <location>
        <begin position="265"/>
        <end position="284"/>
    </location>
</feature>
<evidence type="ECO:0000256" key="4">
    <source>
        <dbReference type="ARBA" id="ARBA00022989"/>
    </source>
</evidence>